<sequence length="336" mass="38018">MHRAFYSDDIIYSVLTHLRFSPTDLKNVATTCPRLAGPALDILWSEQSSLVPLIMCLPEDARKIMDRTIHLSREPTPSEWERLRITASRVRKFIEPDSDVYDAFYPKLCVSGLVLRRLFEQFSSPMLFPNLFTFDYKALQEYNPDLSVVRMFMSAGLEALFLDVFAQFPTHEAEQFLAALPVEAHGLRELSISMDDGDTAFAVLPSFGMLPKLITLTISGVDVYMTRQAITNIQQARCLNTLNLNLHGTAYDHDGGIMALELSSLERLSLSGDVLPVHALHSSNHYSSTIIRHYRVPPTSFPDRNHCVYGIVIHIVPKSWILETDLYGGRNRSGKR</sequence>
<reference evidence="1 2" key="1">
    <citation type="submission" date="2014-04" db="EMBL/GenBank/DDBJ databases">
        <authorList>
            <consortium name="DOE Joint Genome Institute"/>
            <person name="Kuo A."/>
            <person name="Ruytinx J."/>
            <person name="Rineau F."/>
            <person name="Colpaert J."/>
            <person name="Kohler A."/>
            <person name="Nagy L.G."/>
            <person name="Floudas D."/>
            <person name="Copeland A."/>
            <person name="Barry K.W."/>
            <person name="Cichocki N."/>
            <person name="Veneault-Fourrey C."/>
            <person name="LaButti K."/>
            <person name="Lindquist E.A."/>
            <person name="Lipzen A."/>
            <person name="Lundell T."/>
            <person name="Morin E."/>
            <person name="Murat C."/>
            <person name="Sun H."/>
            <person name="Tunlid A."/>
            <person name="Henrissat B."/>
            <person name="Grigoriev I.V."/>
            <person name="Hibbett D.S."/>
            <person name="Martin F."/>
            <person name="Nordberg H.P."/>
            <person name="Cantor M.N."/>
            <person name="Hua S.X."/>
        </authorList>
    </citation>
    <scope>NUCLEOTIDE SEQUENCE [LARGE SCALE GENOMIC DNA]</scope>
    <source>
        <strain evidence="1 2">UH-Slu-Lm8-n1</strain>
    </source>
</reference>
<organism evidence="1 2">
    <name type="scientific">Suillus luteus UH-Slu-Lm8-n1</name>
    <dbReference type="NCBI Taxonomy" id="930992"/>
    <lineage>
        <taxon>Eukaryota</taxon>
        <taxon>Fungi</taxon>
        <taxon>Dikarya</taxon>
        <taxon>Basidiomycota</taxon>
        <taxon>Agaricomycotina</taxon>
        <taxon>Agaricomycetes</taxon>
        <taxon>Agaricomycetidae</taxon>
        <taxon>Boletales</taxon>
        <taxon>Suillineae</taxon>
        <taxon>Suillaceae</taxon>
        <taxon>Suillus</taxon>
    </lineage>
</organism>
<gene>
    <name evidence="1" type="ORF">CY34DRAFT_727509</name>
</gene>
<dbReference type="HOGENOM" id="CLU_071380_0_0_1"/>
<name>A0A0C9ZZR0_9AGAM</name>
<dbReference type="OrthoDB" id="3031760at2759"/>
<dbReference type="AlphaFoldDB" id="A0A0C9ZZR0"/>
<reference evidence="2" key="2">
    <citation type="submission" date="2015-01" db="EMBL/GenBank/DDBJ databases">
        <title>Evolutionary Origins and Diversification of the Mycorrhizal Mutualists.</title>
        <authorList>
            <consortium name="DOE Joint Genome Institute"/>
            <consortium name="Mycorrhizal Genomics Consortium"/>
            <person name="Kohler A."/>
            <person name="Kuo A."/>
            <person name="Nagy L.G."/>
            <person name="Floudas D."/>
            <person name="Copeland A."/>
            <person name="Barry K.W."/>
            <person name="Cichocki N."/>
            <person name="Veneault-Fourrey C."/>
            <person name="LaButti K."/>
            <person name="Lindquist E.A."/>
            <person name="Lipzen A."/>
            <person name="Lundell T."/>
            <person name="Morin E."/>
            <person name="Murat C."/>
            <person name="Riley R."/>
            <person name="Ohm R."/>
            <person name="Sun H."/>
            <person name="Tunlid A."/>
            <person name="Henrissat B."/>
            <person name="Grigoriev I.V."/>
            <person name="Hibbett D.S."/>
            <person name="Martin F."/>
        </authorList>
    </citation>
    <scope>NUCLEOTIDE SEQUENCE [LARGE SCALE GENOMIC DNA]</scope>
    <source>
        <strain evidence="2">UH-Slu-Lm8-n1</strain>
    </source>
</reference>
<evidence type="ECO:0008006" key="3">
    <source>
        <dbReference type="Google" id="ProtNLM"/>
    </source>
</evidence>
<accession>A0A0C9ZZR0</accession>
<dbReference type="SUPFAM" id="SSF52047">
    <property type="entry name" value="RNI-like"/>
    <property type="match status" value="1"/>
</dbReference>
<keyword evidence="2" id="KW-1185">Reference proteome</keyword>
<dbReference type="Proteomes" id="UP000054485">
    <property type="component" value="Unassembled WGS sequence"/>
</dbReference>
<evidence type="ECO:0000313" key="1">
    <source>
        <dbReference type="EMBL" id="KIK43135.1"/>
    </source>
</evidence>
<proteinExistence type="predicted"/>
<dbReference type="InParanoid" id="A0A0C9ZZR0"/>
<protein>
    <recommendedName>
        <fullName evidence="3">F-box domain-containing protein</fullName>
    </recommendedName>
</protein>
<evidence type="ECO:0000313" key="2">
    <source>
        <dbReference type="Proteomes" id="UP000054485"/>
    </source>
</evidence>
<dbReference type="EMBL" id="KN835220">
    <property type="protein sequence ID" value="KIK43135.1"/>
    <property type="molecule type" value="Genomic_DNA"/>
</dbReference>